<organism evidence="1 2">
    <name type="scientific">Dreissena polymorpha</name>
    <name type="common">Zebra mussel</name>
    <name type="synonym">Mytilus polymorpha</name>
    <dbReference type="NCBI Taxonomy" id="45954"/>
    <lineage>
        <taxon>Eukaryota</taxon>
        <taxon>Metazoa</taxon>
        <taxon>Spiralia</taxon>
        <taxon>Lophotrochozoa</taxon>
        <taxon>Mollusca</taxon>
        <taxon>Bivalvia</taxon>
        <taxon>Autobranchia</taxon>
        <taxon>Heteroconchia</taxon>
        <taxon>Euheterodonta</taxon>
        <taxon>Imparidentia</taxon>
        <taxon>Neoheterodontei</taxon>
        <taxon>Myida</taxon>
        <taxon>Dreissenoidea</taxon>
        <taxon>Dreissenidae</taxon>
        <taxon>Dreissena</taxon>
    </lineage>
</organism>
<sequence length="79" mass="8737">MFSMFAAQAGVNPHLTDTGRIGLCSLCLQHKQELIPTLQTLVDLGYVSLCLQHKQELIPTLQTLVELGYVLYVCSTSRS</sequence>
<protein>
    <submittedName>
        <fullName evidence="1">Uncharacterized protein</fullName>
    </submittedName>
</protein>
<gene>
    <name evidence="1" type="ORF">DPMN_037619</name>
</gene>
<reference evidence="1" key="2">
    <citation type="submission" date="2020-11" db="EMBL/GenBank/DDBJ databases">
        <authorList>
            <person name="McCartney M.A."/>
            <person name="Auch B."/>
            <person name="Kono T."/>
            <person name="Mallez S."/>
            <person name="Becker A."/>
            <person name="Gohl D.M."/>
            <person name="Silverstein K.A.T."/>
            <person name="Koren S."/>
            <person name="Bechman K.B."/>
            <person name="Herman A."/>
            <person name="Abrahante J.E."/>
            <person name="Garbe J."/>
        </authorList>
    </citation>
    <scope>NUCLEOTIDE SEQUENCE</scope>
    <source>
        <strain evidence="1">Duluth1</strain>
        <tissue evidence="1">Whole animal</tissue>
    </source>
</reference>
<name>A0A9D4MFE7_DREPO</name>
<accession>A0A9D4MFE7</accession>
<dbReference type="EMBL" id="JAIWYP010000002">
    <property type="protein sequence ID" value="KAH3874377.1"/>
    <property type="molecule type" value="Genomic_DNA"/>
</dbReference>
<dbReference type="Proteomes" id="UP000828390">
    <property type="component" value="Unassembled WGS sequence"/>
</dbReference>
<reference evidence="1" key="1">
    <citation type="journal article" date="2019" name="bioRxiv">
        <title>The Genome of the Zebra Mussel, Dreissena polymorpha: A Resource for Invasive Species Research.</title>
        <authorList>
            <person name="McCartney M.A."/>
            <person name="Auch B."/>
            <person name="Kono T."/>
            <person name="Mallez S."/>
            <person name="Zhang Y."/>
            <person name="Obille A."/>
            <person name="Becker A."/>
            <person name="Abrahante J.E."/>
            <person name="Garbe J."/>
            <person name="Badalamenti J.P."/>
            <person name="Herman A."/>
            <person name="Mangelson H."/>
            <person name="Liachko I."/>
            <person name="Sullivan S."/>
            <person name="Sone E.D."/>
            <person name="Koren S."/>
            <person name="Silverstein K.A.T."/>
            <person name="Beckman K.B."/>
            <person name="Gohl D.M."/>
        </authorList>
    </citation>
    <scope>NUCLEOTIDE SEQUENCE</scope>
    <source>
        <strain evidence="1">Duluth1</strain>
        <tissue evidence="1">Whole animal</tissue>
    </source>
</reference>
<evidence type="ECO:0000313" key="1">
    <source>
        <dbReference type="EMBL" id="KAH3874377.1"/>
    </source>
</evidence>
<evidence type="ECO:0000313" key="2">
    <source>
        <dbReference type="Proteomes" id="UP000828390"/>
    </source>
</evidence>
<comment type="caution">
    <text evidence="1">The sequence shown here is derived from an EMBL/GenBank/DDBJ whole genome shotgun (WGS) entry which is preliminary data.</text>
</comment>
<keyword evidence="2" id="KW-1185">Reference proteome</keyword>
<dbReference type="AlphaFoldDB" id="A0A9D4MFE7"/>
<proteinExistence type="predicted"/>